<evidence type="ECO:0000256" key="1">
    <source>
        <dbReference type="ARBA" id="ARBA00023098"/>
    </source>
</evidence>
<sequence length="439" mass="48436">MQAQQFFDCVKPTVALLKARGLDQRIYSDVVDAAGHQYVDLVMEGGGVLGVALLGYVYILEQAGLRFSGLGGASAGSITALALAALGTPAEAKSERLTEIVANMPMASFVDGKDDDDDDAPDFIDTMLKRPGLAKGIWKAMQVVDNMNEIHGLNRGERFHAWMRDVVLGKEVATTSALRARMGTTPAGWRLRDGTRHRASQLDGADALPPLDPAKDYLCVVAADIATETKVEFPRMAALYWADVGAVNPADYARCSMSIPLFFKPVRVPLSLRDEGHLKQWEDMGGLVADDNIGFPPPEAVFVDGGVLSNFPIDVFHSTHKVPTRPTFGVKLQWDERAHTITGALKLITQTFNSSRHCLDYEFIRKNPDFRQLVAYIDTADHDWLNFQLSDAAKLDLFDRGAKTALEFLEGFDWERYKDTRASLIGAYQEAWRPKTTPV</sequence>
<feature type="short sequence motif" description="DGA/G" evidence="2">
    <location>
        <begin position="304"/>
        <end position="306"/>
    </location>
</feature>
<keyword evidence="2" id="KW-0442">Lipid degradation</keyword>
<organism evidence="4 5">
    <name type="scientific">Niveibacterium microcysteis</name>
    <dbReference type="NCBI Taxonomy" id="2811415"/>
    <lineage>
        <taxon>Bacteria</taxon>
        <taxon>Pseudomonadati</taxon>
        <taxon>Pseudomonadota</taxon>
        <taxon>Betaproteobacteria</taxon>
        <taxon>Rhodocyclales</taxon>
        <taxon>Rhodocyclaceae</taxon>
        <taxon>Niveibacterium</taxon>
    </lineage>
</organism>
<dbReference type="PROSITE" id="PS51635">
    <property type="entry name" value="PNPLA"/>
    <property type="match status" value="1"/>
</dbReference>
<dbReference type="PANTHER" id="PTHR46394:SF1">
    <property type="entry name" value="PNPLA DOMAIN-CONTAINING PROTEIN"/>
    <property type="match status" value="1"/>
</dbReference>
<dbReference type="Gene3D" id="3.40.1090.10">
    <property type="entry name" value="Cytosolic phospholipase A2 catalytic domain"/>
    <property type="match status" value="1"/>
</dbReference>
<dbReference type="InterPro" id="IPR002641">
    <property type="entry name" value="PNPLA_dom"/>
</dbReference>
<dbReference type="PANTHER" id="PTHR46394">
    <property type="entry name" value="ANNEXIN"/>
    <property type="match status" value="1"/>
</dbReference>
<feature type="domain" description="PNPLA" evidence="3">
    <location>
        <begin position="41"/>
        <end position="317"/>
    </location>
</feature>
<keyword evidence="2" id="KW-0378">Hydrolase</keyword>
<dbReference type="Proteomes" id="UP000663570">
    <property type="component" value="Chromosome"/>
</dbReference>
<protein>
    <submittedName>
        <fullName evidence="4">Patatin-like phospholipase family protein</fullName>
    </submittedName>
</protein>
<feature type="short sequence motif" description="GXGXXG" evidence="2">
    <location>
        <begin position="45"/>
        <end position="50"/>
    </location>
</feature>
<accession>A0ABX7M8F8</accession>
<dbReference type="Pfam" id="PF01734">
    <property type="entry name" value="Patatin"/>
    <property type="match status" value="1"/>
</dbReference>
<evidence type="ECO:0000313" key="4">
    <source>
        <dbReference type="EMBL" id="QSI77448.1"/>
    </source>
</evidence>
<dbReference type="InterPro" id="IPR016035">
    <property type="entry name" value="Acyl_Trfase/lysoPLipase"/>
</dbReference>
<feature type="short sequence motif" description="GXSXG" evidence="2">
    <location>
        <begin position="72"/>
        <end position="76"/>
    </location>
</feature>
<keyword evidence="5" id="KW-1185">Reference proteome</keyword>
<keyword evidence="1 2" id="KW-0443">Lipid metabolism</keyword>
<gene>
    <name evidence="4" type="ORF">JY500_01975</name>
</gene>
<evidence type="ECO:0000313" key="5">
    <source>
        <dbReference type="Proteomes" id="UP000663570"/>
    </source>
</evidence>
<evidence type="ECO:0000256" key="2">
    <source>
        <dbReference type="PROSITE-ProRule" id="PRU01161"/>
    </source>
</evidence>
<name>A0ABX7M8F8_9RHOO</name>
<feature type="active site" description="Nucleophile" evidence="2">
    <location>
        <position position="74"/>
    </location>
</feature>
<reference evidence="4 5" key="1">
    <citation type="submission" date="2021-02" db="EMBL/GenBank/DDBJ databases">
        <title>Niveibacterium changnyeongensis HC41.</title>
        <authorList>
            <person name="Kang M."/>
        </authorList>
    </citation>
    <scope>NUCLEOTIDE SEQUENCE [LARGE SCALE GENOMIC DNA]</scope>
    <source>
        <strain evidence="4 5">HC41</strain>
    </source>
</reference>
<proteinExistence type="predicted"/>
<dbReference type="SUPFAM" id="SSF52151">
    <property type="entry name" value="FabD/lysophospholipase-like"/>
    <property type="match status" value="1"/>
</dbReference>
<evidence type="ECO:0000259" key="3">
    <source>
        <dbReference type="PROSITE" id="PS51635"/>
    </source>
</evidence>
<dbReference type="RefSeq" id="WP_206254891.1">
    <property type="nucleotide sequence ID" value="NZ_CP071060.1"/>
</dbReference>
<feature type="active site" description="Proton acceptor" evidence="2">
    <location>
        <position position="304"/>
    </location>
</feature>
<dbReference type="EMBL" id="CP071060">
    <property type="protein sequence ID" value="QSI77448.1"/>
    <property type="molecule type" value="Genomic_DNA"/>
</dbReference>
<dbReference type="InterPro" id="IPR052580">
    <property type="entry name" value="Lipid_Hydrolase"/>
</dbReference>